<accession>A0A923NAI5</accession>
<evidence type="ECO:0000256" key="3">
    <source>
        <dbReference type="ARBA" id="ARBA00022801"/>
    </source>
</evidence>
<dbReference type="Proteomes" id="UP000644115">
    <property type="component" value="Unassembled WGS sequence"/>
</dbReference>
<evidence type="ECO:0000313" key="9">
    <source>
        <dbReference type="Proteomes" id="UP000644115"/>
    </source>
</evidence>
<sequence length="373" mass="41653">KFHGSGHVYFSLKDEKSRINCFLPSDRAVQIGRALQEGMEIIASGYIYLYERGGSYSLNVTDLEKAGQGELAIAFEKLKQKLAKEGLFDQEHKKLIPAFPHKVAIVTSETGAAVRDILKIIQKKNNCVDVLVYPVLVQGPGAPQQIADAIRDLSENYPDVDTIITGRGGGSMEELWAFNEEIVARSIYESKIPVISAVGHETDFTIADFVADLRAETPTAAADLAVPDTGLIHEDLEFYRKEMMRSLELLVEKKKRRMALCSMENFERDIRGRIAMEQMRIGHMAEQMKQQLLAKEENCRSRLELLRETVEAADPNRILQKGYTILRDEEGNVILDVAALRKDQDVSLEGAGGFAEAKVVSARKKAGKKAEKR</sequence>
<dbReference type="GO" id="GO:0008855">
    <property type="term" value="F:exodeoxyribonuclease VII activity"/>
    <property type="evidence" value="ECO:0007669"/>
    <property type="project" value="UniProtKB-UniRule"/>
</dbReference>
<reference evidence="8" key="1">
    <citation type="submission" date="2020-08" db="EMBL/GenBank/DDBJ databases">
        <authorList>
            <person name="Liu C."/>
            <person name="Sun Q."/>
        </authorList>
    </citation>
    <scope>NUCLEOTIDE SEQUENCE</scope>
    <source>
        <strain evidence="8">BX16</strain>
    </source>
</reference>
<dbReference type="PANTHER" id="PTHR30008:SF0">
    <property type="entry name" value="EXODEOXYRIBONUCLEASE 7 LARGE SUBUNIT"/>
    <property type="match status" value="1"/>
</dbReference>
<proteinExistence type="inferred from homology"/>
<dbReference type="AlphaFoldDB" id="A0A923NAI5"/>
<dbReference type="Pfam" id="PF02601">
    <property type="entry name" value="Exonuc_VII_L"/>
    <property type="match status" value="1"/>
</dbReference>
<name>A0A923NAI5_9FIRM</name>
<dbReference type="GO" id="GO:0003676">
    <property type="term" value="F:nucleic acid binding"/>
    <property type="evidence" value="ECO:0007669"/>
    <property type="project" value="InterPro"/>
</dbReference>
<evidence type="ECO:0000313" key="8">
    <source>
        <dbReference type="EMBL" id="MBC5998488.1"/>
    </source>
</evidence>
<dbReference type="InterPro" id="IPR003753">
    <property type="entry name" value="Exonuc_VII_L"/>
</dbReference>
<dbReference type="InterPro" id="IPR025824">
    <property type="entry name" value="OB-fold_nuc-bd_dom"/>
</dbReference>
<keyword evidence="1" id="KW-0963">Cytoplasm</keyword>
<dbReference type="HAMAP" id="MF_00378">
    <property type="entry name" value="Exonuc_7_L"/>
    <property type="match status" value="1"/>
</dbReference>
<dbReference type="NCBIfam" id="TIGR00237">
    <property type="entry name" value="xseA"/>
    <property type="match status" value="1"/>
</dbReference>
<dbReference type="CDD" id="cd04489">
    <property type="entry name" value="ExoVII_LU_OBF"/>
    <property type="match status" value="1"/>
</dbReference>
<keyword evidence="2" id="KW-0540">Nuclease</keyword>
<feature type="non-terminal residue" evidence="8">
    <location>
        <position position="1"/>
    </location>
</feature>
<feature type="domain" description="OB-fold nucleic acid binding" evidence="7">
    <location>
        <begin position="4"/>
        <end position="63"/>
    </location>
</feature>
<evidence type="ECO:0000259" key="7">
    <source>
        <dbReference type="Pfam" id="PF13742"/>
    </source>
</evidence>
<dbReference type="EC" id="3.1.11.6" evidence="5"/>
<dbReference type="GO" id="GO:0009318">
    <property type="term" value="C:exodeoxyribonuclease VII complex"/>
    <property type="evidence" value="ECO:0007669"/>
    <property type="project" value="UniProtKB-UniRule"/>
</dbReference>
<evidence type="ECO:0000256" key="5">
    <source>
        <dbReference type="NCBIfam" id="TIGR00237"/>
    </source>
</evidence>
<evidence type="ECO:0000256" key="2">
    <source>
        <dbReference type="ARBA" id="ARBA00022722"/>
    </source>
</evidence>
<evidence type="ECO:0000256" key="1">
    <source>
        <dbReference type="ARBA" id="ARBA00022490"/>
    </source>
</evidence>
<protein>
    <recommendedName>
        <fullName evidence="5">Exodeoxyribonuclease VII large subunit</fullName>
        <ecNumber evidence="5">3.1.11.6</ecNumber>
    </recommendedName>
</protein>
<keyword evidence="4" id="KW-0269">Exonuclease</keyword>
<dbReference type="GO" id="GO:0006308">
    <property type="term" value="P:DNA catabolic process"/>
    <property type="evidence" value="ECO:0007669"/>
    <property type="project" value="UniProtKB-UniRule"/>
</dbReference>
<evidence type="ECO:0000259" key="6">
    <source>
        <dbReference type="Pfam" id="PF02601"/>
    </source>
</evidence>
<dbReference type="Pfam" id="PF13742">
    <property type="entry name" value="tRNA_anti_2"/>
    <property type="match status" value="1"/>
</dbReference>
<dbReference type="RefSeq" id="WP_249286094.1">
    <property type="nucleotide sequence ID" value="NZ_JACRWC010000008.1"/>
</dbReference>
<gene>
    <name evidence="8" type="ORF">H8876_00425</name>
</gene>
<feature type="domain" description="Exonuclease VII large subunit C-terminal" evidence="6">
    <location>
        <begin position="87"/>
        <end position="306"/>
    </location>
</feature>
<dbReference type="EMBL" id="JACRWC010000008">
    <property type="protein sequence ID" value="MBC5998488.1"/>
    <property type="molecule type" value="Genomic_DNA"/>
</dbReference>
<evidence type="ECO:0000256" key="4">
    <source>
        <dbReference type="ARBA" id="ARBA00022839"/>
    </source>
</evidence>
<dbReference type="InterPro" id="IPR020579">
    <property type="entry name" value="Exonuc_VII_lsu_C"/>
</dbReference>
<organism evidence="8 9">
    <name type="scientific">Lentihominibacter faecis</name>
    <dbReference type="NCBI Taxonomy" id="2764712"/>
    <lineage>
        <taxon>Bacteria</taxon>
        <taxon>Bacillati</taxon>
        <taxon>Bacillota</taxon>
        <taxon>Clostridia</taxon>
        <taxon>Peptostreptococcales</taxon>
        <taxon>Anaerovoracaceae</taxon>
        <taxon>Lentihominibacter</taxon>
    </lineage>
</organism>
<keyword evidence="9" id="KW-1185">Reference proteome</keyword>
<comment type="caution">
    <text evidence="8">The sequence shown here is derived from an EMBL/GenBank/DDBJ whole genome shotgun (WGS) entry which is preliminary data.</text>
</comment>
<keyword evidence="3" id="KW-0378">Hydrolase</keyword>
<dbReference type="PANTHER" id="PTHR30008">
    <property type="entry name" value="EXODEOXYRIBONUCLEASE 7 LARGE SUBUNIT"/>
    <property type="match status" value="1"/>
</dbReference>